<sequence>MTTSSHNSKHDYMGSPHATKSWTKSMFAEQIDSRKKTAEVTKFGTSERFLPGFANNVPGKELYLSKKGIAINTCKFSPGPKYGPVSSLGNQISSRKTTASTYGFGTSGRFAKSQPDVMAPDSCAPGPGQYNY</sequence>
<dbReference type="PANTHER" id="PTHR40429:SF1">
    <property type="entry name" value="FLAGELLAR ASSOCIATED PROTEIN"/>
    <property type="match status" value="1"/>
</dbReference>
<evidence type="ECO:0008006" key="3">
    <source>
        <dbReference type="Google" id="ProtNLM"/>
    </source>
</evidence>
<evidence type="ECO:0000313" key="2">
    <source>
        <dbReference type="EMBL" id="CAD8215892.1"/>
    </source>
</evidence>
<gene>
    <name evidence="2" type="ORF">PAMY1081_LOCUS166</name>
</gene>
<dbReference type="PANTHER" id="PTHR40429">
    <property type="entry name" value="FLAGELLAR ASSOCIATED PROTEIN"/>
    <property type="match status" value="1"/>
</dbReference>
<proteinExistence type="predicted"/>
<organism evidence="2">
    <name type="scientific">Polyblepharides amylifera</name>
    <dbReference type="NCBI Taxonomy" id="1486889"/>
    <lineage>
        <taxon>Eukaryota</taxon>
        <taxon>Viridiplantae</taxon>
        <taxon>Chlorophyta</taxon>
        <taxon>Pyramimonadophyceae</taxon>
        <taxon>Pyramimonadales</taxon>
        <taxon>Polyblepharidaceae</taxon>
        <taxon>Polyblepharides</taxon>
    </lineage>
</organism>
<feature type="region of interest" description="Disordered" evidence="1">
    <location>
        <begin position="113"/>
        <end position="132"/>
    </location>
</feature>
<dbReference type="AlphaFoldDB" id="A0A7R9SV21"/>
<protein>
    <recommendedName>
        <fullName evidence="3">Flagellar associated protein</fullName>
    </recommendedName>
</protein>
<evidence type="ECO:0000256" key="1">
    <source>
        <dbReference type="SAM" id="MobiDB-lite"/>
    </source>
</evidence>
<accession>A0A7R9SV21</accession>
<dbReference type="EMBL" id="HBDV01000244">
    <property type="protein sequence ID" value="CAD8215892.1"/>
    <property type="molecule type" value="Transcribed_RNA"/>
</dbReference>
<reference evidence="2" key="1">
    <citation type="submission" date="2021-01" db="EMBL/GenBank/DDBJ databases">
        <authorList>
            <person name="Corre E."/>
            <person name="Pelletier E."/>
            <person name="Niang G."/>
            <person name="Scheremetjew M."/>
            <person name="Finn R."/>
            <person name="Kale V."/>
            <person name="Holt S."/>
            <person name="Cochrane G."/>
            <person name="Meng A."/>
            <person name="Brown T."/>
            <person name="Cohen L."/>
        </authorList>
    </citation>
    <scope>NUCLEOTIDE SEQUENCE</scope>
    <source>
        <strain evidence="2">CCMP720</strain>
    </source>
</reference>
<name>A0A7R9SV21_9CHLO</name>